<comment type="cofactor">
    <cofactor evidence="1">
        <name>Mg(2+)</name>
        <dbReference type="ChEBI" id="CHEBI:18420"/>
    </cofactor>
</comment>
<dbReference type="InterPro" id="IPR036412">
    <property type="entry name" value="HAD-like_sf"/>
</dbReference>
<organism evidence="4 5">
    <name type="scientific">Agromyces albus</name>
    <dbReference type="NCBI Taxonomy" id="205332"/>
    <lineage>
        <taxon>Bacteria</taxon>
        <taxon>Bacillati</taxon>
        <taxon>Actinomycetota</taxon>
        <taxon>Actinomycetes</taxon>
        <taxon>Micrococcales</taxon>
        <taxon>Microbacteriaceae</taxon>
        <taxon>Agromyces</taxon>
    </lineage>
</organism>
<gene>
    <name evidence="4" type="ORF">ESP51_05730</name>
</gene>
<dbReference type="OrthoDB" id="9810501at2"/>
<dbReference type="Gene3D" id="3.40.50.1000">
    <property type="entry name" value="HAD superfamily/HAD-like"/>
    <property type="match status" value="1"/>
</dbReference>
<name>A0A4Q2L6U5_9MICO</name>
<comment type="caution">
    <text evidence="4">The sequence shown here is derived from an EMBL/GenBank/DDBJ whole genome shotgun (WGS) entry which is preliminary data.</text>
</comment>
<dbReference type="EMBL" id="SDPN01000007">
    <property type="protein sequence ID" value="RXZ72162.1"/>
    <property type="molecule type" value="Genomic_DNA"/>
</dbReference>
<dbReference type="Gene3D" id="1.20.120.1600">
    <property type="match status" value="1"/>
</dbReference>
<dbReference type="PANTHER" id="PTHR46470">
    <property type="entry name" value="N-ACYLNEURAMINATE-9-PHOSPHATASE"/>
    <property type="match status" value="1"/>
</dbReference>
<evidence type="ECO:0000313" key="4">
    <source>
        <dbReference type="EMBL" id="RXZ72162.1"/>
    </source>
</evidence>
<evidence type="ECO:0000256" key="2">
    <source>
        <dbReference type="ARBA" id="ARBA00022801"/>
    </source>
</evidence>
<dbReference type="InterPro" id="IPR051400">
    <property type="entry name" value="HAD-like_hydrolase"/>
</dbReference>
<evidence type="ECO:0000256" key="3">
    <source>
        <dbReference type="ARBA" id="ARBA00022842"/>
    </source>
</evidence>
<dbReference type="Pfam" id="PF00702">
    <property type="entry name" value="Hydrolase"/>
    <property type="match status" value="1"/>
</dbReference>
<dbReference type="PANTHER" id="PTHR46470:SF4">
    <property type="entry name" value="5-AMINO-6-(5-PHOSPHO-D-RIBITYLAMINO)URACIL PHOSPHATASE YIGB"/>
    <property type="match status" value="1"/>
</dbReference>
<keyword evidence="5" id="KW-1185">Reference proteome</keyword>
<proteinExistence type="predicted"/>
<evidence type="ECO:0000256" key="1">
    <source>
        <dbReference type="ARBA" id="ARBA00001946"/>
    </source>
</evidence>
<evidence type="ECO:0000313" key="5">
    <source>
        <dbReference type="Proteomes" id="UP000293865"/>
    </source>
</evidence>
<protein>
    <submittedName>
        <fullName evidence="4">HAD family hydrolase</fullName>
    </submittedName>
</protein>
<dbReference type="AlphaFoldDB" id="A0A4Q2L6U5"/>
<dbReference type="SUPFAM" id="SSF56784">
    <property type="entry name" value="HAD-like"/>
    <property type="match status" value="1"/>
</dbReference>
<dbReference type="NCBIfam" id="TIGR01549">
    <property type="entry name" value="HAD-SF-IA-v1"/>
    <property type="match status" value="1"/>
</dbReference>
<accession>A0A4Q2L6U5</accession>
<dbReference type="InterPro" id="IPR023214">
    <property type="entry name" value="HAD_sf"/>
</dbReference>
<dbReference type="GO" id="GO:0044281">
    <property type="term" value="P:small molecule metabolic process"/>
    <property type="evidence" value="ECO:0007669"/>
    <property type="project" value="UniProtKB-ARBA"/>
</dbReference>
<dbReference type="GO" id="GO:0016787">
    <property type="term" value="F:hydrolase activity"/>
    <property type="evidence" value="ECO:0007669"/>
    <property type="project" value="UniProtKB-KW"/>
</dbReference>
<keyword evidence="3" id="KW-0460">Magnesium</keyword>
<keyword evidence="2 4" id="KW-0378">Hydrolase</keyword>
<sequence length="231" mass="24955">MAHREAVAAGIVLQMQEHAYDGDRVAAQRLWHELEEHHYHAYLAGEVSFVGQRIARVTAFALAHGEELDEPAAGAWFEHYFERYRESWALHDDALEALDAVATALPGVRFGVITNGELDQQSMKLERLGLLPRMAHVIASGEVGVVKPGAEIFRAARDRFASDAPVSACAYVGDRLRTDAIGAAAAGLLGVWLNRRGESLGADDAADAAASGVVEIRSLRELAGALTDRFA</sequence>
<dbReference type="Proteomes" id="UP000293865">
    <property type="component" value="Unassembled WGS sequence"/>
</dbReference>
<reference evidence="4 5" key="1">
    <citation type="submission" date="2019-01" db="EMBL/GenBank/DDBJ databases">
        <title>Agromyces.</title>
        <authorList>
            <person name="Li J."/>
        </authorList>
    </citation>
    <scope>NUCLEOTIDE SEQUENCE [LARGE SCALE GENOMIC DNA]</scope>
    <source>
        <strain evidence="4 5">DSM 15934</strain>
    </source>
</reference>
<dbReference type="InterPro" id="IPR006439">
    <property type="entry name" value="HAD-SF_hydro_IA"/>
</dbReference>